<dbReference type="InterPro" id="IPR001387">
    <property type="entry name" value="Cro/C1-type_HTH"/>
</dbReference>
<organism evidence="2 3">
    <name type="scientific">Anaeromicropila populeti</name>
    <dbReference type="NCBI Taxonomy" id="37658"/>
    <lineage>
        <taxon>Bacteria</taxon>
        <taxon>Bacillati</taxon>
        <taxon>Bacillota</taxon>
        <taxon>Clostridia</taxon>
        <taxon>Lachnospirales</taxon>
        <taxon>Lachnospiraceae</taxon>
        <taxon>Anaeromicropila</taxon>
    </lineage>
</organism>
<keyword evidence="3" id="KW-1185">Reference proteome</keyword>
<dbReference type="AlphaFoldDB" id="A0A1I6KSQ8"/>
<dbReference type="PROSITE" id="PS50943">
    <property type="entry name" value="HTH_CROC1"/>
    <property type="match status" value="1"/>
</dbReference>
<dbReference type="OrthoDB" id="2056359at2"/>
<evidence type="ECO:0000259" key="1">
    <source>
        <dbReference type="PROSITE" id="PS50943"/>
    </source>
</evidence>
<name>A0A1I6KSQ8_9FIRM</name>
<protein>
    <submittedName>
        <fullName evidence="2">Helix-turn-helix domain-containing protein</fullName>
    </submittedName>
</protein>
<dbReference type="Gene3D" id="1.10.260.40">
    <property type="entry name" value="lambda repressor-like DNA-binding domains"/>
    <property type="match status" value="1"/>
</dbReference>
<dbReference type="InterPro" id="IPR010982">
    <property type="entry name" value="Lambda_DNA-bd_dom_sf"/>
</dbReference>
<evidence type="ECO:0000313" key="2">
    <source>
        <dbReference type="EMBL" id="SFR94214.1"/>
    </source>
</evidence>
<dbReference type="SUPFAM" id="SSF47413">
    <property type="entry name" value="lambda repressor-like DNA-binding domains"/>
    <property type="match status" value="1"/>
</dbReference>
<dbReference type="CDD" id="cd00093">
    <property type="entry name" value="HTH_XRE"/>
    <property type="match status" value="1"/>
</dbReference>
<dbReference type="Proteomes" id="UP000199659">
    <property type="component" value="Unassembled WGS sequence"/>
</dbReference>
<dbReference type="GO" id="GO:0003677">
    <property type="term" value="F:DNA binding"/>
    <property type="evidence" value="ECO:0007669"/>
    <property type="project" value="InterPro"/>
</dbReference>
<accession>A0A1I6KSQ8</accession>
<reference evidence="2 3" key="1">
    <citation type="submission" date="2016-10" db="EMBL/GenBank/DDBJ databases">
        <authorList>
            <person name="de Groot N.N."/>
        </authorList>
    </citation>
    <scope>NUCLEOTIDE SEQUENCE [LARGE SCALE GENOMIC DNA]</scope>
    <source>
        <strain evidence="2 3">743A</strain>
    </source>
</reference>
<dbReference type="EMBL" id="FOYZ01000010">
    <property type="protein sequence ID" value="SFR94214.1"/>
    <property type="molecule type" value="Genomic_DNA"/>
</dbReference>
<proteinExistence type="predicted"/>
<evidence type="ECO:0000313" key="3">
    <source>
        <dbReference type="Proteomes" id="UP000199659"/>
    </source>
</evidence>
<gene>
    <name evidence="2" type="ORF">SAMN05661086_02666</name>
</gene>
<dbReference type="STRING" id="37658.SAMN05661086_02666"/>
<dbReference type="Pfam" id="PF01381">
    <property type="entry name" value="HTH_3"/>
    <property type="match status" value="1"/>
</dbReference>
<sequence length="117" mass="12979">MPEIGQMIKSRREAMGLSLKKLAIACGSSDSEIMKIENGTRKNPNWATLCEIARALNFHPFEILLAAGYISENDMHPNCQIHGLENLDDDGVAMVQLFIDFLTMRNGNKIGISKEGE</sequence>
<feature type="domain" description="HTH cro/C1-type" evidence="1">
    <location>
        <begin position="8"/>
        <end position="64"/>
    </location>
</feature>
<dbReference type="SMART" id="SM00530">
    <property type="entry name" value="HTH_XRE"/>
    <property type="match status" value="1"/>
</dbReference>